<dbReference type="InterPro" id="IPR036691">
    <property type="entry name" value="Endo/exonu/phosph_ase_sf"/>
</dbReference>
<sequence>MPPNQNNPPIFTAGSWNTQGARWGDVRLLLNRNPQMNIFLIQEAGQLPVGTLRTSAPVDVCFISADDEINEFNPGVTENLWNALSGRPVQDESDPNAVFGYHYNRIVNVPNRPQENPRTNIAIISRSRADEIFVIEPLVAETLESLSNNYDQDSNHPAGTWTRRPALGIRIGNNIYFTIHAASNGSRAHNEAPLLVSMIENFVSHYYPNATTRIMGDFNSAPSHLEESLVRAPNSMPMRIVSPPLGTQQSGNVLDYGIALANNNLNIAAIVAGFLTIRGAVTTASDHFPIGLS</sequence>
<proteinExistence type="predicted"/>
<protein>
    <submittedName>
        <fullName evidence="1">Cytolethal distending toxin subunit B</fullName>
    </submittedName>
</protein>
<reference evidence="1" key="1">
    <citation type="submission" date="2015-11" db="EMBL/GenBank/DDBJ databases">
        <title>Parasitoid gene expression changes after adaptation to symbiont-protected hosts.</title>
        <authorList>
            <person name="Dennis A.B."/>
            <person name="Patel V."/>
            <person name="Oliver K.M."/>
            <person name="Vorburger C."/>
        </authorList>
    </citation>
    <scope>NUCLEOTIDE SEQUENCE</scope>
    <source>
        <strain evidence="1">H402</strain>
    </source>
</reference>
<dbReference type="Gene3D" id="3.60.10.10">
    <property type="entry name" value="Endonuclease/exonuclease/phosphatase"/>
    <property type="match status" value="1"/>
</dbReference>
<accession>A0A1W5K0P6</accession>
<gene>
    <name evidence="1" type="primary">cdtB</name>
</gene>
<dbReference type="EMBL" id="KU175897">
    <property type="protein sequence ID" value="AMD43717.1"/>
    <property type="molecule type" value="Genomic_DNA"/>
</dbReference>
<dbReference type="SUPFAM" id="SSF56219">
    <property type="entry name" value="DNase I-like"/>
    <property type="match status" value="1"/>
</dbReference>
<organism evidence="1">
    <name type="scientific">Bacteriophage APSE</name>
    <dbReference type="NCBI Taxonomy" id="1249500"/>
    <lineage>
        <taxon>Viruses</taxon>
        <taxon>Duplodnaviria</taxon>
        <taxon>Heunggongvirae</taxon>
        <taxon>Uroviricota</taxon>
        <taxon>Caudoviricetes</taxon>
    </lineage>
</organism>
<name>A0A1W5K0P6_9CAUD</name>
<evidence type="ECO:0000313" key="1">
    <source>
        <dbReference type="EMBL" id="AMD43717.1"/>
    </source>
</evidence>